<dbReference type="AlphaFoldDB" id="A0A0P9CXV6"/>
<reference evidence="4 5" key="1">
    <citation type="submission" date="2015-09" db="EMBL/GenBank/DDBJ databases">
        <title>Draft genome sequence of Kouleothrix aurantiaca JCM 19913.</title>
        <authorList>
            <person name="Hemp J."/>
        </authorList>
    </citation>
    <scope>NUCLEOTIDE SEQUENCE [LARGE SCALE GENOMIC DNA]</scope>
    <source>
        <strain evidence="4 5">COM-B</strain>
    </source>
</reference>
<dbReference type="EMBL" id="LJCR01001473">
    <property type="protein sequence ID" value="KPV50292.1"/>
    <property type="molecule type" value="Genomic_DNA"/>
</dbReference>
<dbReference type="GO" id="GO:0016798">
    <property type="term" value="F:hydrolase activity, acting on glycosyl bonds"/>
    <property type="evidence" value="ECO:0007669"/>
    <property type="project" value="UniProtKB-KW"/>
</dbReference>
<gene>
    <name evidence="4" type="ORF">SE17_27775</name>
</gene>
<protein>
    <submittedName>
        <fullName evidence="4">Glycosidase</fullName>
    </submittedName>
</protein>
<keyword evidence="4" id="KW-0326">Glycosidase</keyword>
<dbReference type="PANTHER" id="PTHR34106:SF5">
    <property type="entry name" value="GLYCOSIDASE"/>
    <property type="match status" value="1"/>
</dbReference>
<feature type="non-terminal residue" evidence="4">
    <location>
        <position position="1"/>
    </location>
</feature>
<comment type="similarity">
    <text evidence="3">Belongs to the glycosyl hydrolase 130 family.</text>
</comment>
<dbReference type="Pfam" id="PF04041">
    <property type="entry name" value="Glyco_hydro_130"/>
    <property type="match status" value="1"/>
</dbReference>
<keyword evidence="5" id="KW-1185">Reference proteome</keyword>
<accession>A0A0P9CXV6</accession>
<organism evidence="4 5">
    <name type="scientific">Kouleothrix aurantiaca</name>
    <dbReference type="NCBI Taxonomy" id="186479"/>
    <lineage>
        <taxon>Bacteria</taxon>
        <taxon>Bacillati</taxon>
        <taxon>Chloroflexota</taxon>
        <taxon>Chloroflexia</taxon>
        <taxon>Chloroflexales</taxon>
        <taxon>Roseiflexineae</taxon>
        <taxon>Roseiflexaceae</taxon>
        <taxon>Kouleothrix</taxon>
    </lineage>
</organism>
<dbReference type="Gene3D" id="2.115.10.20">
    <property type="entry name" value="Glycosyl hydrolase domain, family 43"/>
    <property type="match status" value="1"/>
</dbReference>
<name>A0A0P9CXV6_9CHLR</name>
<proteinExistence type="inferred from homology"/>
<evidence type="ECO:0000313" key="5">
    <source>
        <dbReference type="Proteomes" id="UP000050509"/>
    </source>
</evidence>
<dbReference type="InterPro" id="IPR023296">
    <property type="entry name" value="Glyco_hydro_beta-prop_sf"/>
</dbReference>
<dbReference type="PIRSF" id="PIRSF016202">
    <property type="entry name" value="PH1107"/>
    <property type="match status" value="1"/>
</dbReference>
<keyword evidence="1" id="KW-0328">Glycosyltransferase</keyword>
<dbReference type="CDD" id="cd18615">
    <property type="entry name" value="GH130"/>
    <property type="match status" value="1"/>
</dbReference>
<evidence type="ECO:0000256" key="3">
    <source>
        <dbReference type="ARBA" id="ARBA00024356"/>
    </source>
</evidence>
<keyword evidence="2" id="KW-0808">Transferase</keyword>
<dbReference type="GO" id="GO:0016757">
    <property type="term" value="F:glycosyltransferase activity"/>
    <property type="evidence" value="ECO:0007669"/>
    <property type="project" value="UniProtKB-KW"/>
</dbReference>
<dbReference type="PANTHER" id="PTHR34106">
    <property type="entry name" value="GLYCOSIDASE"/>
    <property type="match status" value="1"/>
</dbReference>
<comment type="caution">
    <text evidence="4">The sequence shown here is derived from an EMBL/GenBank/DDBJ whole genome shotgun (WGS) entry which is preliminary data.</text>
</comment>
<dbReference type="Proteomes" id="UP000050509">
    <property type="component" value="Unassembled WGS sequence"/>
</dbReference>
<sequence>HRGNPILTAADWPYAVNTVFNPGATLLQDGTTLLLCRVEDLRGHSHLTAARSANGVDGWYVDEVPTLYPDPENWPEELWGVEDPRITYVAELDAYVIVYTSYSRGGPGVSLALTKDFKTFERYGAVMPPEDKDAALLPHRIGPYWALIHRPVGPFGAHVWISYSPDLRHWGSHKMILEARRGAWWDANKIGISPPLIETPEGWLMIYHGVRNTPSGALYRLGLALFDLETPERCTLRGDTWVFGPEADYEREGDINNVVFPCGYTVAPDGDTLHMYYGAADTSIALATASIRSLLDWLRENARSTTRQGGF</sequence>
<dbReference type="InterPro" id="IPR007184">
    <property type="entry name" value="Mannoside_phosphorylase"/>
</dbReference>
<dbReference type="SUPFAM" id="SSF75005">
    <property type="entry name" value="Arabinanase/levansucrase/invertase"/>
    <property type="match status" value="1"/>
</dbReference>
<evidence type="ECO:0000313" key="4">
    <source>
        <dbReference type="EMBL" id="KPV50292.1"/>
    </source>
</evidence>
<keyword evidence="4" id="KW-0378">Hydrolase</keyword>
<dbReference type="PATRIC" id="fig|186479.3.peg.1912"/>
<evidence type="ECO:0000256" key="1">
    <source>
        <dbReference type="ARBA" id="ARBA00022676"/>
    </source>
</evidence>
<evidence type="ECO:0000256" key="2">
    <source>
        <dbReference type="ARBA" id="ARBA00022679"/>
    </source>
</evidence>